<dbReference type="Gene3D" id="3.90.1480.20">
    <property type="entry name" value="Glycosyl transferase family 29"/>
    <property type="match status" value="1"/>
</dbReference>
<proteinExistence type="inferred from homology"/>
<keyword evidence="10" id="KW-1015">Disulfide bond</keyword>
<keyword evidence="14" id="KW-1185">Reference proteome</keyword>
<reference evidence="15" key="1">
    <citation type="submission" date="2025-08" db="UniProtKB">
        <authorList>
            <consortium name="RefSeq"/>
        </authorList>
    </citation>
    <scope>IDENTIFICATION</scope>
</reference>
<evidence type="ECO:0000313" key="15">
    <source>
        <dbReference type="RefSeq" id="XP_030649609.1"/>
    </source>
</evidence>
<dbReference type="CTD" id="338596"/>
<keyword evidence="4" id="KW-0808">Transferase</keyword>
<dbReference type="GO" id="GO:0006491">
    <property type="term" value="P:N-glycan processing"/>
    <property type="evidence" value="ECO:0007669"/>
    <property type="project" value="TreeGrafter"/>
</dbReference>
<dbReference type="GO" id="GO:0000139">
    <property type="term" value="C:Golgi membrane"/>
    <property type="evidence" value="ECO:0007669"/>
    <property type="project" value="UniProtKB-SubCell"/>
</dbReference>
<keyword evidence="6" id="KW-0735">Signal-anchor</keyword>
<comment type="similarity">
    <text evidence="2">Belongs to the glycosyltransferase 29 family.</text>
</comment>
<dbReference type="AlphaFoldDB" id="A0A6J2WZA6"/>
<feature type="signal peptide" evidence="13">
    <location>
        <begin position="1"/>
        <end position="17"/>
    </location>
</feature>
<dbReference type="InterPro" id="IPR050943">
    <property type="entry name" value="Glycosyltr_29_Sialyltrsf"/>
</dbReference>
<evidence type="ECO:0000256" key="6">
    <source>
        <dbReference type="ARBA" id="ARBA00022968"/>
    </source>
</evidence>
<sequence length="355" mass="39544">MRALFLKLLLIITLCSSCPLLLWIFSSPSTFNSLSKAKHSGPDKPDSCKDCKESAFIKKAVADYDPKWRKQEANLKKFRASLNSKCNGVSKAVVTQANTPLGSKITYDGEKRKPLQVSPALFSTFAKVQPFGNKTWDTCAVVGNGGILTNSSCGKMIDSASFVIRCNLPPVENGYVVDVGNKTGLVTANPSILLEKFSGLMERRRPFMESLRPFSASMLLLPAFSYGHNTPLSLRAVYTLEDFGGGPKPIFLNPEYLTCLARYWHAQGLRSMRLSTGLMVTSLALELCNNVHLYGFWPFDRHPFGQQVPLTNHYYDNRQSKKNVHSMPAEFEHLLRLHKQGVLHLHLGKCVPSKT</sequence>
<evidence type="ECO:0000256" key="10">
    <source>
        <dbReference type="ARBA" id="ARBA00023157"/>
    </source>
</evidence>
<evidence type="ECO:0000256" key="1">
    <source>
        <dbReference type="ARBA" id="ARBA00004323"/>
    </source>
</evidence>
<dbReference type="OrthoDB" id="10264956at2759"/>
<keyword evidence="13" id="KW-0732">Signal</keyword>
<dbReference type="InterPro" id="IPR001675">
    <property type="entry name" value="Glyco_trans_29"/>
</dbReference>
<dbReference type="RefSeq" id="XP_030649609.1">
    <property type="nucleotide sequence ID" value="XM_030793749.1"/>
</dbReference>
<evidence type="ECO:0000256" key="5">
    <source>
        <dbReference type="ARBA" id="ARBA00022692"/>
    </source>
</evidence>
<evidence type="ECO:0000256" key="13">
    <source>
        <dbReference type="SAM" id="SignalP"/>
    </source>
</evidence>
<dbReference type="FunFam" id="3.90.1480.20:FF:000001">
    <property type="entry name" value="ST8 alpha-N-acetyl-neuraminide alpha-2,8-sialyltransferase 2"/>
    <property type="match status" value="1"/>
</dbReference>
<keyword evidence="9" id="KW-0472">Membrane</keyword>
<evidence type="ECO:0000256" key="7">
    <source>
        <dbReference type="ARBA" id="ARBA00022989"/>
    </source>
</evidence>
<feature type="chain" id="PRO_5026819813" evidence="13">
    <location>
        <begin position="18"/>
        <end position="355"/>
    </location>
</feature>
<dbReference type="GO" id="GO:0009311">
    <property type="term" value="P:oligosaccharide metabolic process"/>
    <property type="evidence" value="ECO:0007669"/>
    <property type="project" value="TreeGrafter"/>
</dbReference>
<evidence type="ECO:0000256" key="9">
    <source>
        <dbReference type="ARBA" id="ARBA00023136"/>
    </source>
</evidence>
<organism evidence="14 15">
    <name type="scientific">Chanos chanos</name>
    <name type="common">Milkfish</name>
    <name type="synonym">Mugil chanos</name>
    <dbReference type="NCBI Taxonomy" id="29144"/>
    <lineage>
        <taxon>Eukaryota</taxon>
        <taxon>Metazoa</taxon>
        <taxon>Chordata</taxon>
        <taxon>Craniata</taxon>
        <taxon>Vertebrata</taxon>
        <taxon>Euteleostomi</taxon>
        <taxon>Actinopterygii</taxon>
        <taxon>Neopterygii</taxon>
        <taxon>Teleostei</taxon>
        <taxon>Ostariophysi</taxon>
        <taxon>Gonorynchiformes</taxon>
        <taxon>Chanidae</taxon>
        <taxon>Chanos</taxon>
    </lineage>
</organism>
<evidence type="ECO:0000256" key="12">
    <source>
        <dbReference type="PIRSR" id="PIRSR005557-2"/>
    </source>
</evidence>
<keyword evidence="8" id="KW-0333">Golgi apparatus</keyword>
<dbReference type="PIRSF" id="PIRSF005557">
    <property type="entry name" value="Sialyl_trans"/>
    <property type="match status" value="1"/>
</dbReference>
<keyword evidence="5" id="KW-0812">Transmembrane</keyword>
<dbReference type="PANTHER" id="PTHR11987">
    <property type="entry name" value="ALPHA-2,8-SIALYLTRANSFERASE"/>
    <property type="match status" value="1"/>
</dbReference>
<accession>A0A6J2WZA6</accession>
<keyword evidence="11" id="KW-0325">Glycoprotein</keyword>
<dbReference type="Pfam" id="PF00777">
    <property type="entry name" value="Glyco_transf_29"/>
    <property type="match status" value="1"/>
</dbReference>
<evidence type="ECO:0000256" key="11">
    <source>
        <dbReference type="ARBA" id="ARBA00023180"/>
    </source>
</evidence>
<feature type="disulfide bond" evidence="12">
    <location>
        <begin position="139"/>
        <end position="288"/>
    </location>
</feature>
<evidence type="ECO:0000256" key="2">
    <source>
        <dbReference type="ARBA" id="ARBA00006003"/>
    </source>
</evidence>
<dbReference type="InParanoid" id="A0A6J2WZA6"/>
<evidence type="ECO:0000256" key="4">
    <source>
        <dbReference type="ARBA" id="ARBA00022679"/>
    </source>
</evidence>
<name>A0A6J2WZA6_CHACN</name>
<evidence type="ECO:0000313" key="14">
    <source>
        <dbReference type="Proteomes" id="UP000504632"/>
    </source>
</evidence>
<gene>
    <name evidence="15" type="primary">st8sia6</name>
</gene>
<evidence type="ECO:0000256" key="8">
    <source>
        <dbReference type="ARBA" id="ARBA00023034"/>
    </source>
</evidence>
<comment type="subcellular location">
    <subcellularLocation>
        <location evidence="1">Golgi apparatus membrane</location>
        <topology evidence="1">Single-pass type II membrane protein</topology>
    </subcellularLocation>
</comment>
<keyword evidence="3" id="KW-0328">Glycosyltransferase</keyword>
<dbReference type="InterPro" id="IPR038578">
    <property type="entry name" value="GT29-like_sf"/>
</dbReference>
<dbReference type="InterPro" id="IPR012163">
    <property type="entry name" value="Sialyl_trans"/>
</dbReference>
<dbReference type="GeneID" id="115829602"/>
<protein>
    <submittedName>
        <fullName evidence="15">Alpha-2,8-sialyltransferase 8F isoform X1</fullName>
    </submittedName>
</protein>
<dbReference type="PANTHER" id="PTHR11987:SF50">
    <property type="entry name" value="ALPHA-2,8-SIALYLTRANSFERASE 8F"/>
    <property type="match status" value="1"/>
</dbReference>
<dbReference type="GO" id="GO:0003828">
    <property type="term" value="F:alpha-N-acetylneuraminate alpha-2,8-sialyltransferase activity"/>
    <property type="evidence" value="ECO:0007669"/>
    <property type="project" value="TreeGrafter"/>
</dbReference>
<keyword evidence="7" id="KW-1133">Transmembrane helix</keyword>
<dbReference type="Proteomes" id="UP000504632">
    <property type="component" value="Chromosome 16"/>
</dbReference>
<evidence type="ECO:0000256" key="3">
    <source>
        <dbReference type="ARBA" id="ARBA00022676"/>
    </source>
</evidence>